<feature type="transmembrane region" description="Helical" evidence="8">
    <location>
        <begin position="134"/>
        <end position="150"/>
    </location>
</feature>
<sequence length="308" mass="32729">MDTPEDDRSSRSGGLGFGVGAYLCWGFFPLYWPLLLPAGSLEVLAHRIVWSLLVVAVALTVLGGWRRLTAIARDPRTLVVVSLASVAIAVNWGGFIYGVTSGHVVETSLGYFINPLVTVLLGVVVLGERLRPPQWGAVTLGAAAVLVLTVDLGRPPWIALLLASSFACYGFLKKRADLGAVEGLGMETLVLAPFALAFLMTLQLRGDLVFAHAGTVNAVLLAATGVVTAVPLLLFSAAATRLSLTQIGLLQYLTPVVQFVLGLVVFGEAMSPARWAGFVLIWTALVVFTADAVTHRRRVLRRAAESAV</sequence>
<keyword evidence="5 8" id="KW-0812">Transmembrane</keyword>
<evidence type="ECO:0000259" key="9">
    <source>
        <dbReference type="Pfam" id="PF00892"/>
    </source>
</evidence>
<feature type="transmembrane region" description="Helical" evidence="8">
    <location>
        <begin position="44"/>
        <end position="65"/>
    </location>
</feature>
<gene>
    <name evidence="10" type="primary">rarD</name>
    <name evidence="10" type="ORF">GCM10009821_12910</name>
</gene>
<evidence type="ECO:0000256" key="1">
    <source>
        <dbReference type="ARBA" id="ARBA00004651"/>
    </source>
</evidence>
<feature type="domain" description="EamA" evidence="9">
    <location>
        <begin position="158"/>
        <end position="288"/>
    </location>
</feature>
<keyword evidence="3" id="KW-0813">Transport</keyword>
<dbReference type="EMBL" id="BAAAPY010000003">
    <property type="protein sequence ID" value="GAA2075281.1"/>
    <property type="molecule type" value="Genomic_DNA"/>
</dbReference>
<organism evidence="10 11">
    <name type="scientific">Aeromicrobium halocynthiae</name>
    <dbReference type="NCBI Taxonomy" id="560557"/>
    <lineage>
        <taxon>Bacteria</taxon>
        <taxon>Bacillati</taxon>
        <taxon>Actinomycetota</taxon>
        <taxon>Actinomycetes</taxon>
        <taxon>Propionibacteriales</taxon>
        <taxon>Nocardioidaceae</taxon>
        <taxon>Aeromicrobium</taxon>
    </lineage>
</organism>
<comment type="caution">
    <text evidence="10">The sequence shown here is derived from an EMBL/GenBank/DDBJ whole genome shotgun (WGS) entry which is preliminary data.</text>
</comment>
<feature type="transmembrane region" description="Helical" evidence="8">
    <location>
        <begin position="77"/>
        <end position="97"/>
    </location>
</feature>
<evidence type="ECO:0000256" key="3">
    <source>
        <dbReference type="ARBA" id="ARBA00022448"/>
    </source>
</evidence>
<dbReference type="Pfam" id="PF00892">
    <property type="entry name" value="EamA"/>
    <property type="match status" value="2"/>
</dbReference>
<evidence type="ECO:0000256" key="5">
    <source>
        <dbReference type="ARBA" id="ARBA00022692"/>
    </source>
</evidence>
<dbReference type="InterPro" id="IPR000620">
    <property type="entry name" value="EamA_dom"/>
</dbReference>
<feature type="transmembrane region" description="Helical" evidence="8">
    <location>
        <begin position="247"/>
        <end position="267"/>
    </location>
</feature>
<keyword evidence="6 8" id="KW-1133">Transmembrane helix</keyword>
<keyword evidence="11" id="KW-1185">Reference proteome</keyword>
<feature type="transmembrane region" description="Helical" evidence="8">
    <location>
        <begin position="12"/>
        <end position="32"/>
    </location>
</feature>
<comment type="similarity">
    <text evidence="2">Belongs to the EamA transporter family.</text>
</comment>
<dbReference type="InterPro" id="IPR037185">
    <property type="entry name" value="EmrE-like"/>
</dbReference>
<accession>A0ABN2VX59</accession>
<dbReference type="InterPro" id="IPR004626">
    <property type="entry name" value="RarD"/>
</dbReference>
<keyword evidence="7 8" id="KW-0472">Membrane</keyword>
<evidence type="ECO:0000313" key="10">
    <source>
        <dbReference type="EMBL" id="GAA2075281.1"/>
    </source>
</evidence>
<feature type="transmembrane region" description="Helical" evidence="8">
    <location>
        <begin position="273"/>
        <end position="293"/>
    </location>
</feature>
<dbReference type="PANTHER" id="PTHR22911:SF137">
    <property type="entry name" value="SOLUTE CARRIER FAMILY 35 MEMBER G2-RELATED"/>
    <property type="match status" value="1"/>
</dbReference>
<feature type="transmembrane region" description="Helical" evidence="8">
    <location>
        <begin position="210"/>
        <end position="235"/>
    </location>
</feature>
<proteinExistence type="inferred from homology"/>
<dbReference type="Proteomes" id="UP001501480">
    <property type="component" value="Unassembled WGS sequence"/>
</dbReference>
<feature type="domain" description="EamA" evidence="9">
    <location>
        <begin position="14"/>
        <end position="149"/>
    </location>
</feature>
<comment type="subcellular location">
    <subcellularLocation>
        <location evidence="1">Cell membrane</location>
        <topology evidence="1">Multi-pass membrane protein</topology>
    </subcellularLocation>
</comment>
<feature type="transmembrane region" description="Helical" evidence="8">
    <location>
        <begin position="109"/>
        <end position="127"/>
    </location>
</feature>
<protein>
    <submittedName>
        <fullName evidence="10">EamA family transporter RarD</fullName>
    </submittedName>
</protein>
<name>A0ABN2VX59_9ACTN</name>
<dbReference type="PANTHER" id="PTHR22911">
    <property type="entry name" value="ACYL-MALONYL CONDENSING ENZYME-RELATED"/>
    <property type="match status" value="1"/>
</dbReference>
<dbReference type="RefSeq" id="WP_344326102.1">
    <property type="nucleotide sequence ID" value="NZ_BAAAPY010000003.1"/>
</dbReference>
<evidence type="ECO:0000256" key="4">
    <source>
        <dbReference type="ARBA" id="ARBA00022475"/>
    </source>
</evidence>
<evidence type="ECO:0000256" key="6">
    <source>
        <dbReference type="ARBA" id="ARBA00022989"/>
    </source>
</evidence>
<keyword evidence="4" id="KW-1003">Cell membrane</keyword>
<dbReference type="NCBIfam" id="TIGR00688">
    <property type="entry name" value="rarD"/>
    <property type="match status" value="1"/>
</dbReference>
<dbReference type="SUPFAM" id="SSF103481">
    <property type="entry name" value="Multidrug resistance efflux transporter EmrE"/>
    <property type="match status" value="2"/>
</dbReference>
<evidence type="ECO:0000256" key="7">
    <source>
        <dbReference type="ARBA" id="ARBA00023136"/>
    </source>
</evidence>
<evidence type="ECO:0000256" key="2">
    <source>
        <dbReference type="ARBA" id="ARBA00007362"/>
    </source>
</evidence>
<feature type="transmembrane region" description="Helical" evidence="8">
    <location>
        <begin position="156"/>
        <end position="172"/>
    </location>
</feature>
<evidence type="ECO:0000313" key="11">
    <source>
        <dbReference type="Proteomes" id="UP001501480"/>
    </source>
</evidence>
<reference evidence="10 11" key="1">
    <citation type="journal article" date="2019" name="Int. J. Syst. Evol. Microbiol.">
        <title>The Global Catalogue of Microorganisms (GCM) 10K type strain sequencing project: providing services to taxonomists for standard genome sequencing and annotation.</title>
        <authorList>
            <consortium name="The Broad Institute Genomics Platform"/>
            <consortium name="The Broad Institute Genome Sequencing Center for Infectious Disease"/>
            <person name="Wu L."/>
            <person name="Ma J."/>
        </authorList>
    </citation>
    <scope>NUCLEOTIDE SEQUENCE [LARGE SCALE GENOMIC DNA]</scope>
    <source>
        <strain evidence="10 11">JCM 15749</strain>
    </source>
</reference>
<evidence type="ECO:0000256" key="8">
    <source>
        <dbReference type="SAM" id="Phobius"/>
    </source>
</evidence>
<feature type="transmembrane region" description="Helical" evidence="8">
    <location>
        <begin position="184"/>
        <end position="204"/>
    </location>
</feature>